<organism evidence="3 4">
    <name type="scientific">Brevibacillus reuszeri</name>
    <dbReference type="NCBI Taxonomy" id="54915"/>
    <lineage>
        <taxon>Bacteria</taxon>
        <taxon>Bacillati</taxon>
        <taxon>Bacillota</taxon>
        <taxon>Bacilli</taxon>
        <taxon>Bacillales</taxon>
        <taxon>Paenibacillaceae</taxon>
        <taxon>Brevibacillus</taxon>
    </lineage>
</organism>
<accession>A0A0K9YLN1</accession>
<keyword evidence="5" id="KW-1185">Reference proteome</keyword>
<sequence length="75" mass="8206">MDYRTQSYNLTHYLAAVILGGFLPAIVLGMKNVNGLRVRPLWNYLLGGFGIVLFIATATWGYRHLLAAGIGAAPR</sequence>
<name>A0A0K9YLN1_9BACL</name>
<keyword evidence="1" id="KW-0472">Membrane</keyword>
<reference evidence="2 5" key="3">
    <citation type="submission" date="2019-06" db="EMBL/GenBank/DDBJ databases">
        <title>Whole genome shotgun sequence of Brevibacillus reuszeri NBRC 15719.</title>
        <authorList>
            <person name="Hosoyama A."/>
            <person name="Uohara A."/>
            <person name="Ohji S."/>
            <person name="Ichikawa N."/>
        </authorList>
    </citation>
    <scope>NUCLEOTIDE SEQUENCE [LARGE SCALE GENOMIC DNA]</scope>
    <source>
        <strain evidence="2 5">NBRC 15719</strain>
    </source>
</reference>
<feature type="transmembrane region" description="Helical" evidence="1">
    <location>
        <begin position="41"/>
        <end position="62"/>
    </location>
</feature>
<evidence type="ECO:0000256" key="1">
    <source>
        <dbReference type="SAM" id="Phobius"/>
    </source>
</evidence>
<dbReference type="RefSeq" id="WP_049741597.1">
    <property type="nucleotide sequence ID" value="NZ_BJON01000020.1"/>
</dbReference>
<dbReference type="EMBL" id="BJON01000020">
    <property type="protein sequence ID" value="GED71277.1"/>
    <property type="molecule type" value="Genomic_DNA"/>
</dbReference>
<evidence type="ECO:0000313" key="5">
    <source>
        <dbReference type="Proteomes" id="UP000319578"/>
    </source>
</evidence>
<evidence type="ECO:0000313" key="2">
    <source>
        <dbReference type="EMBL" id="GED71277.1"/>
    </source>
</evidence>
<dbReference type="Proteomes" id="UP000036834">
    <property type="component" value="Unassembled WGS sequence"/>
</dbReference>
<comment type="caution">
    <text evidence="3">The sequence shown here is derived from an EMBL/GenBank/DDBJ whole genome shotgun (WGS) entry which is preliminary data.</text>
</comment>
<dbReference type="AlphaFoldDB" id="A0A0K9YLN1"/>
<evidence type="ECO:0000313" key="3">
    <source>
        <dbReference type="EMBL" id="KNB69571.1"/>
    </source>
</evidence>
<reference evidence="4" key="1">
    <citation type="submission" date="2015-07" db="EMBL/GenBank/DDBJ databases">
        <title>Genome sequencing project for genomic taxonomy and phylogenomics of Bacillus-like bacteria.</title>
        <authorList>
            <person name="Liu B."/>
            <person name="Wang J."/>
            <person name="Zhu Y."/>
            <person name="Liu G."/>
            <person name="Chen Q."/>
            <person name="Chen Z."/>
            <person name="Lan J."/>
            <person name="Che J."/>
            <person name="Ge C."/>
            <person name="Shi H."/>
            <person name="Pan Z."/>
            <person name="Liu X."/>
        </authorList>
    </citation>
    <scope>NUCLEOTIDE SEQUENCE [LARGE SCALE GENOMIC DNA]</scope>
    <source>
        <strain evidence="4">DSM 9887</strain>
    </source>
</reference>
<gene>
    <name evidence="3" type="ORF">ADS79_27300</name>
    <name evidence="2" type="ORF">BRE01_49790</name>
</gene>
<feature type="transmembrane region" description="Helical" evidence="1">
    <location>
        <begin position="12"/>
        <end position="29"/>
    </location>
</feature>
<evidence type="ECO:0000313" key="4">
    <source>
        <dbReference type="Proteomes" id="UP000036834"/>
    </source>
</evidence>
<keyword evidence="1" id="KW-1133">Transmembrane helix</keyword>
<dbReference type="OrthoDB" id="2471722at2"/>
<dbReference type="EMBL" id="LGIQ01000011">
    <property type="protein sequence ID" value="KNB69571.1"/>
    <property type="molecule type" value="Genomic_DNA"/>
</dbReference>
<keyword evidence="1" id="KW-0812">Transmembrane</keyword>
<dbReference type="Proteomes" id="UP000319578">
    <property type="component" value="Unassembled WGS sequence"/>
</dbReference>
<dbReference type="PATRIC" id="fig|54915.3.peg.4647"/>
<protein>
    <submittedName>
        <fullName evidence="3">Uncharacterized protein</fullName>
    </submittedName>
</protein>
<proteinExistence type="predicted"/>
<reference evidence="3" key="2">
    <citation type="submission" date="2015-07" db="EMBL/GenBank/DDBJ databases">
        <title>MeaNS - Measles Nucleotide Surveillance Program.</title>
        <authorList>
            <person name="Tran T."/>
            <person name="Druce J."/>
        </authorList>
    </citation>
    <scope>NUCLEOTIDE SEQUENCE</scope>
    <source>
        <strain evidence="3">DSM 9887</strain>
    </source>
</reference>